<dbReference type="EMBL" id="LLXL01000507">
    <property type="protein sequence ID" value="PKK71586.1"/>
    <property type="molecule type" value="Genomic_DNA"/>
</dbReference>
<evidence type="ECO:0000313" key="2">
    <source>
        <dbReference type="EMBL" id="PKK71586.1"/>
    </source>
</evidence>
<keyword evidence="1" id="KW-0472">Membrane</keyword>
<feature type="transmembrane region" description="Helical" evidence="1">
    <location>
        <begin position="20"/>
        <end position="44"/>
    </location>
</feature>
<organism evidence="2 3">
    <name type="scientific">Rhizophagus irregularis</name>
    <dbReference type="NCBI Taxonomy" id="588596"/>
    <lineage>
        <taxon>Eukaryota</taxon>
        <taxon>Fungi</taxon>
        <taxon>Fungi incertae sedis</taxon>
        <taxon>Mucoromycota</taxon>
        <taxon>Glomeromycotina</taxon>
        <taxon>Glomeromycetes</taxon>
        <taxon>Glomerales</taxon>
        <taxon>Glomeraceae</taxon>
        <taxon>Rhizophagus</taxon>
    </lineage>
</organism>
<proteinExistence type="predicted"/>
<name>A0A2N1NCF3_9GLOM</name>
<evidence type="ECO:0000256" key="1">
    <source>
        <dbReference type="SAM" id="Phobius"/>
    </source>
</evidence>
<reference evidence="2 3" key="1">
    <citation type="submission" date="2016-04" db="EMBL/GenBank/DDBJ databases">
        <title>Genome analyses suggest a sexual origin of heterokaryosis in a supposedly ancient asexual fungus.</title>
        <authorList>
            <person name="Ropars J."/>
            <person name="Sedzielewska K."/>
            <person name="Noel J."/>
            <person name="Charron P."/>
            <person name="Farinelli L."/>
            <person name="Marton T."/>
            <person name="Kruger M."/>
            <person name="Pelin A."/>
            <person name="Brachmann A."/>
            <person name="Corradi N."/>
        </authorList>
    </citation>
    <scope>NUCLEOTIDE SEQUENCE [LARGE SCALE GENOMIC DNA]</scope>
    <source>
        <strain evidence="2 3">C2</strain>
    </source>
</reference>
<dbReference type="AlphaFoldDB" id="A0A2N1NCF3"/>
<protein>
    <submittedName>
        <fullName evidence="2">Uncharacterized protein</fullName>
    </submittedName>
</protein>
<keyword evidence="1" id="KW-0812">Transmembrane</keyword>
<feature type="non-terminal residue" evidence="2">
    <location>
        <position position="59"/>
    </location>
</feature>
<keyword evidence="1" id="KW-1133">Transmembrane helix</keyword>
<sequence>MDGSDNFTDSRLFKVLGGYVGLAGIAIAMIFVAFIIFIFIVRIIQYPHLRQQIIDHITS</sequence>
<reference evidence="2 3" key="2">
    <citation type="submission" date="2017-10" db="EMBL/GenBank/DDBJ databases">
        <title>Extensive intraspecific genome diversity in a model arbuscular mycorrhizal fungus.</title>
        <authorList>
            <person name="Chen E.C.H."/>
            <person name="Morin E."/>
            <person name="Baudet D."/>
            <person name="Noel J."/>
            <person name="Ndikumana S."/>
            <person name="Charron P."/>
            <person name="St-Onge C."/>
            <person name="Giorgi J."/>
            <person name="Grigoriev I.V."/>
            <person name="Roux C."/>
            <person name="Martin F.M."/>
            <person name="Corradi N."/>
        </authorList>
    </citation>
    <scope>NUCLEOTIDE SEQUENCE [LARGE SCALE GENOMIC DNA]</scope>
    <source>
        <strain evidence="2 3">C2</strain>
    </source>
</reference>
<comment type="caution">
    <text evidence="2">The sequence shown here is derived from an EMBL/GenBank/DDBJ whole genome shotgun (WGS) entry which is preliminary data.</text>
</comment>
<dbReference type="Proteomes" id="UP000233469">
    <property type="component" value="Unassembled WGS sequence"/>
</dbReference>
<evidence type="ECO:0000313" key="3">
    <source>
        <dbReference type="Proteomes" id="UP000233469"/>
    </source>
</evidence>
<gene>
    <name evidence="2" type="ORF">RhiirC2_744378</name>
</gene>
<accession>A0A2N1NCF3</accession>